<sequence length="456" mass="48049">MDPVLAADLAALPDVLDTTRRYAADVLAGLGDRPVSPAVTADPRALPVVGGGFAGALAEFGERWADGFAASAGPRYLGFVTGGATPAAVAGDWLAGAFDQNPSSRSGAEAATELERETVRWLAELFGVDGHTGAFVSGATMSNFVGLALAREWLGEQRGVSVAEQGVAALGEVTVLSGSPHSSVYKALSMLGLGRGCVRLVPTLAEREAVDVGALEGVLGSVSGPVVVVANAGTVNTVDFDDLRALVRLRERYPFWLHVDAAFGGFAALSGEHAHLVDGLAEADSVCVDLHKWLNVPYDSAVQFTRRRDLQVRVFQNAAAYLGLPTDDPDFVHLTPQNSRRLRALAAWFALAAYGREGHREVVERCVAQARRLGALLDGTAGVRLLAPVRLNVVCFAVDGAEVGEVMERVNGSGEAFLTPTVYAGQPAMRAAFSNWRTTDEDTDRVYAAIVKALPN</sequence>
<keyword evidence="5 6" id="KW-0456">Lyase</keyword>
<dbReference type="Pfam" id="PF00282">
    <property type="entry name" value="Pyridoxal_deC"/>
    <property type="match status" value="1"/>
</dbReference>
<keyword evidence="4 6" id="KW-0663">Pyridoxal phosphate</keyword>
<accession>A0ABP3CN04</accession>
<reference evidence="8" key="1">
    <citation type="journal article" date="2019" name="Int. J. Syst. Evol. Microbiol.">
        <title>The Global Catalogue of Microorganisms (GCM) 10K type strain sequencing project: providing services to taxonomists for standard genome sequencing and annotation.</title>
        <authorList>
            <consortium name="The Broad Institute Genomics Platform"/>
            <consortium name="The Broad Institute Genome Sequencing Center for Infectious Disease"/>
            <person name="Wu L."/>
            <person name="Ma J."/>
        </authorList>
    </citation>
    <scope>NUCLEOTIDE SEQUENCE [LARGE SCALE GENOMIC DNA]</scope>
    <source>
        <strain evidence="8">JCM 3380</strain>
    </source>
</reference>
<dbReference type="InterPro" id="IPR015422">
    <property type="entry name" value="PyrdxlP-dep_Trfase_small"/>
</dbReference>
<evidence type="ECO:0000256" key="4">
    <source>
        <dbReference type="ARBA" id="ARBA00022898"/>
    </source>
</evidence>
<keyword evidence="3" id="KW-0210">Decarboxylase</keyword>
<organism evidence="7 8">
    <name type="scientific">Saccharothrix mutabilis subsp. mutabilis</name>
    <dbReference type="NCBI Taxonomy" id="66855"/>
    <lineage>
        <taxon>Bacteria</taxon>
        <taxon>Bacillati</taxon>
        <taxon>Actinomycetota</taxon>
        <taxon>Actinomycetes</taxon>
        <taxon>Pseudonocardiales</taxon>
        <taxon>Pseudonocardiaceae</taxon>
        <taxon>Saccharothrix</taxon>
    </lineage>
</organism>
<dbReference type="Gene3D" id="3.90.1150.10">
    <property type="entry name" value="Aspartate Aminotransferase, domain 1"/>
    <property type="match status" value="1"/>
</dbReference>
<dbReference type="RefSeq" id="WP_343931976.1">
    <property type="nucleotide sequence ID" value="NZ_BAAABU010000001.1"/>
</dbReference>
<dbReference type="SUPFAM" id="SSF53383">
    <property type="entry name" value="PLP-dependent transferases"/>
    <property type="match status" value="1"/>
</dbReference>
<dbReference type="InterPro" id="IPR002129">
    <property type="entry name" value="PyrdxlP-dep_de-COase"/>
</dbReference>
<protein>
    <submittedName>
        <fullName evidence="7">Pyridoxal-dependent decarboxylase</fullName>
    </submittedName>
</protein>
<dbReference type="PANTHER" id="PTHR11999:SF70">
    <property type="entry name" value="MIP05841P"/>
    <property type="match status" value="1"/>
</dbReference>
<dbReference type="PANTHER" id="PTHR11999">
    <property type="entry name" value="GROUP II PYRIDOXAL-5-PHOSPHATE DECARBOXYLASE"/>
    <property type="match status" value="1"/>
</dbReference>
<comment type="similarity">
    <text evidence="2 6">Belongs to the group II decarboxylase family.</text>
</comment>
<evidence type="ECO:0000256" key="5">
    <source>
        <dbReference type="ARBA" id="ARBA00023239"/>
    </source>
</evidence>
<evidence type="ECO:0000313" key="8">
    <source>
        <dbReference type="Proteomes" id="UP001500416"/>
    </source>
</evidence>
<comment type="cofactor">
    <cofactor evidence="1 6">
        <name>pyridoxal 5'-phosphate</name>
        <dbReference type="ChEBI" id="CHEBI:597326"/>
    </cofactor>
</comment>
<evidence type="ECO:0000256" key="3">
    <source>
        <dbReference type="ARBA" id="ARBA00022793"/>
    </source>
</evidence>
<dbReference type="InterPro" id="IPR015421">
    <property type="entry name" value="PyrdxlP-dep_Trfase_major"/>
</dbReference>
<evidence type="ECO:0000256" key="1">
    <source>
        <dbReference type="ARBA" id="ARBA00001933"/>
    </source>
</evidence>
<dbReference type="Gene3D" id="3.40.640.10">
    <property type="entry name" value="Type I PLP-dependent aspartate aminotransferase-like (Major domain)"/>
    <property type="match status" value="1"/>
</dbReference>
<comment type="caution">
    <text evidence="7">The sequence shown here is derived from an EMBL/GenBank/DDBJ whole genome shotgun (WGS) entry which is preliminary data.</text>
</comment>
<evidence type="ECO:0000256" key="6">
    <source>
        <dbReference type="RuleBase" id="RU000382"/>
    </source>
</evidence>
<evidence type="ECO:0000313" key="7">
    <source>
        <dbReference type="EMBL" id="GAA0210785.1"/>
    </source>
</evidence>
<evidence type="ECO:0000256" key="2">
    <source>
        <dbReference type="ARBA" id="ARBA00009533"/>
    </source>
</evidence>
<dbReference type="Proteomes" id="UP001500416">
    <property type="component" value="Unassembled WGS sequence"/>
</dbReference>
<name>A0ABP3CN04_9PSEU</name>
<keyword evidence="8" id="KW-1185">Reference proteome</keyword>
<proteinExistence type="inferred from homology"/>
<gene>
    <name evidence="7" type="ORF">GCM10010492_05680</name>
</gene>
<dbReference type="InterPro" id="IPR010977">
    <property type="entry name" value="Aromatic_deC"/>
</dbReference>
<dbReference type="InterPro" id="IPR015424">
    <property type="entry name" value="PyrdxlP-dep_Trfase"/>
</dbReference>
<dbReference type="EMBL" id="BAAABU010000001">
    <property type="protein sequence ID" value="GAA0210785.1"/>
    <property type="molecule type" value="Genomic_DNA"/>
</dbReference>